<dbReference type="STRING" id="61395.A0A1Y1W444"/>
<dbReference type="PANTHER" id="PTHR15629">
    <property type="entry name" value="SH3YL1 PROTEIN"/>
    <property type="match status" value="1"/>
</dbReference>
<gene>
    <name evidence="6" type="ORF">DL89DRAFT_275392</name>
</gene>
<sequence length="364" mass="37349">MSRIPLPQSLDKECIKAAKILNSFMDVGSGVDKFIPPNILANAKGIAFMTVIKAGFIWSGRLGSGLVVARLPDGRWSAPSAIGTAGAGVGGQIGAEMTDFVMILNTPSAVKAFTHGGNVTLGGNLSVSAGPIGRSAEASGAIRNVAPVFSYSKSKGLFAGVSLEGSVILERKDANAKLYGRPVRAGALLDGSVPPPPQADVLYRALDLKAAANNQSYLNRSLTQSSQDSNPAPPGYGAGFGGASNYGSASGYGASGYGSAGYGAEDKNAGGSTYGGASSYQAAPVGDVKAQRGPPPPPPARAATNNNMRAVAMYDFAGEQADDLSFTKGDLINVTKKTESQNDWWEGTCNGRSGQFPANYVRLD</sequence>
<accession>A0A1Y1W444</accession>
<dbReference type="InterPro" id="IPR033643">
    <property type="entry name" value="SYLF_SH3YL1-like"/>
</dbReference>
<feature type="domain" description="SH3" evidence="5">
    <location>
        <begin position="305"/>
        <end position="364"/>
    </location>
</feature>
<protein>
    <submittedName>
        <fullName evidence="6">DUF500-domain-containing protein</fullName>
    </submittedName>
</protein>
<dbReference type="SMART" id="SM00326">
    <property type="entry name" value="SH3"/>
    <property type="match status" value="1"/>
</dbReference>
<dbReference type="InterPro" id="IPR051702">
    <property type="entry name" value="SH3_domain_YSC84-like"/>
</dbReference>
<comment type="similarity">
    <text evidence="1">Belongs to the SH3YL1 family.</text>
</comment>
<evidence type="ECO:0000256" key="1">
    <source>
        <dbReference type="ARBA" id="ARBA00007761"/>
    </source>
</evidence>
<dbReference type="SUPFAM" id="SSF50044">
    <property type="entry name" value="SH3-domain"/>
    <property type="match status" value="1"/>
</dbReference>
<keyword evidence="2 3" id="KW-0728">SH3 domain</keyword>
<dbReference type="InterPro" id="IPR036028">
    <property type="entry name" value="SH3-like_dom_sf"/>
</dbReference>
<dbReference type="InterPro" id="IPR001452">
    <property type="entry name" value="SH3_domain"/>
</dbReference>
<dbReference type="Pfam" id="PF00018">
    <property type="entry name" value="SH3_1"/>
    <property type="match status" value="1"/>
</dbReference>
<dbReference type="GeneID" id="63805948"/>
<dbReference type="InterPro" id="IPR007461">
    <property type="entry name" value="Ysc84_actin-binding"/>
</dbReference>
<dbReference type="Pfam" id="PF04366">
    <property type="entry name" value="Ysc84"/>
    <property type="match status" value="1"/>
</dbReference>
<dbReference type="FunFam" id="2.30.30.40:FF:000100">
    <property type="entry name" value="SH3 domain-containing YSC84-like protein 1"/>
    <property type="match status" value="1"/>
</dbReference>
<dbReference type="PRINTS" id="PR00452">
    <property type="entry name" value="SH3DOMAIN"/>
</dbReference>
<dbReference type="AlphaFoldDB" id="A0A1Y1W444"/>
<feature type="region of interest" description="Disordered" evidence="4">
    <location>
        <begin position="286"/>
        <end position="305"/>
    </location>
</feature>
<dbReference type="Gene3D" id="2.30.30.40">
    <property type="entry name" value="SH3 Domains"/>
    <property type="match status" value="1"/>
</dbReference>
<evidence type="ECO:0000259" key="5">
    <source>
        <dbReference type="PROSITE" id="PS50002"/>
    </source>
</evidence>
<evidence type="ECO:0000256" key="2">
    <source>
        <dbReference type="ARBA" id="ARBA00022443"/>
    </source>
</evidence>
<dbReference type="GO" id="GO:0035091">
    <property type="term" value="F:phosphatidylinositol binding"/>
    <property type="evidence" value="ECO:0007669"/>
    <property type="project" value="TreeGrafter"/>
</dbReference>
<evidence type="ECO:0000256" key="3">
    <source>
        <dbReference type="PROSITE-ProRule" id="PRU00192"/>
    </source>
</evidence>
<dbReference type="OrthoDB" id="443981at2759"/>
<proteinExistence type="inferred from homology"/>
<dbReference type="PANTHER" id="PTHR15629:SF2">
    <property type="entry name" value="SH3 DOMAIN-CONTAINING YSC84-LIKE PROTEIN 1"/>
    <property type="match status" value="1"/>
</dbReference>
<organism evidence="6 7">
    <name type="scientific">Linderina pennispora</name>
    <dbReference type="NCBI Taxonomy" id="61395"/>
    <lineage>
        <taxon>Eukaryota</taxon>
        <taxon>Fungi</taxon>
        <taxon>Fungi incertae sedis</taxon>
        <taxon>Zoopagomycota</taxon>
        <taxon>Kickxellomycotina</taxon>
        <taxon>Kickxellomycetes</taxon>
        <taxon>Kickxellales</taxon>
        <taxon>Kickxellaceae</taxon>
        <taxon>Linderina</taxon>
    </lineage>
</organism>
<evidence type="ECO:0000256" key="4">
    <source>
        <dbReference type="SAM" id="MobiDB-lite"/>
    </source>
</evidence>
<name>A0A1Y1W444_9FUNG</name>
<evidence type="ECO:0000313" key="6">
    <source>
        <dbReference type="EMBL" id="ORX68343.1"/>
    </source>
</evidence>
<reference evidence="6 7" key="1">
    <citation type="submission" date="2016-07" db="EMBL/GenBank/DDBJ databases">
        <title>Pervasive Adenine N6-methylation of Active Genes in Fungi.</title>
        <authorList>
            <consortium name="DOE Joint Genome Institute"/>
            <person name="Mondo S.J."/>
            <person name="Dannebaum R.O."/>
            <person name="Kuo R.C."/>
            <person name="Labutti K."/>
            <person name="Haridas S."/>
            <person name="Kuo A."/>
            <person name="Salamov A."/>
            <person name="Ahrendt S.R."/>
            <person name="Lipzen A."/>
            <person name="Sullivan W."/>
            <person name="Andreopoulos W.B."/>
            <person name="Clum A."/>
            <person name="Lindquist E."/>
            <person name="Daum C."/>
            <person name="Ramamoorthy G.K."/>
            <person name="Gryganskyi A."/>
            <person name="Culley D."/>
            <person name="Magnuson J.K."/>
            <person name="James T.Y."/>
            <person name="O'Malley M.A."/>
            <person name="Stajich J.E."/>
            <person name="Spatafora J.W."/>
            <person name="Visel A."/>
            <person name="Grigoriev I.V."/>
        </authorList>
    </citation>
    <scope>NUCLEOTIDE SEQUENCE [LARGE SCALE GENOMIC DNA]</scope>
    <source>
        <strain evidence="6 7">ATCC 12442</strain>
    </source>
</reference>
<evidence type="ECO:0000313" key="7">
    <source>
        <dbReference type="Proteomes" id="UP000193922"/>
    </source>
</evidence>
<dbReference type="EMBL" id="MCFD01000010">
    <property type="protein sequence ID" value="ORX68343.1"/>
    <property type="molecule type" value="Genomic_DNA"/>
</dbReference>
<dbReference type="PROSITE" id="PS50002">
    <property type="entry name" value="SH3"/>
    <property type="match status" value="1"/>
</dbReference>
<dbReference type="GO" id="GO:0051666">
    <property type="term" value="P:actin cortical patch localization"/>
    <property type="evidence" value="ECO:0007669"/>
    <property type="project" value="UniProtKB-ARBA"/>
</dbReference>
<comment type="caution">
    <text evidence="6">The sequence shown here is derived from an EMBL/GenBank/DDBJ whole genome shotgun (WGS) entry which is preliminary data.</text>
</comment>
<dbReference type="RefSeq" id="XP_040742157.1">
    <property type="nucleotide sequence ID" value="XM_040889300.1"/>
</dbReference>
<dbReference type="CDD" id="cd11525">
    <property type="entry name" value="SYLF_SH3YL1_like"/>
    <property type="match status" value="1"/>
</dbReference>
<keyword evidence="7" id="KW-1185">Reference proteome</keyword>
<dbReference type="Proteomes" id="UP000193922">
    <property type="component" value="Unassembled WGS sequence"/>
</dbReference>